<keyword evidence="2" id="KW-0472">Membrane</keyword>
<accession>A0A5J9W129</accession>
<keyword evidence="2" id="KW-0812">Transmembrane</keyword>
<evidence type="ECO:0000313" key="4">
    <source>
        <dbReference type="Proteomes" id="UP000324897"/>
    </source>
</evidence>
<evidence type="ECO:0000256" key="2">
    <source>
        <dbReference type="SAM" id="Phobius"/>
    </source>
</evidence>
<name>A0A5J9W129_9POAL</name>
<proteinExistence type="predicted"/>
<feature type="transmembrane region" description="Helical" evidence="2">
    <location>
        <begin position="210"/>
        <end position="232"/>
    </location>
</feature>
<dbReference type="Proteomes" id="UP000324897">
    <property type="component" value="Chromosome 4"/>
</dbReference>
<dbReference type="EMBL" id="RWGY01000007">
    <property type="protein sequence ID" value="TVU41627.1"/>
    <property type="molecule type" value="Genomic_DNA"/>
</dbReference>
<dbReference type="AlphaFoldDB" id="A0A5J9W129"/>
<feature type="region of interest" description="Disordered" evidence="1">
    <location>
        <begin position="133"/>
        <end position="162"/>
    </location>
</feature>
<feature type="transmembrane region" description="Helical" evidence="2">
    <location>
        <begin position="76"/>
        <end position="98"/>
    </location>
</feature>
<protein>
    <submittedName>
        <fullName evidence="3">Uncharacterized protein</fullName>
    </submittedName>
</protein>
<feature type="non-terminal residue" evidence="3">
    <location>
        <position position="1"/>
    </location>
</feature>
<gene>
    <name evidence="3" type="ORF">EJB05_15162</name>
</gene>
<reference evidence="3 4" key="1">
    <citation type="journal article" date="2019" name="Sci. Rep.">
        <title>A high-quality genome of Eragrostis curvula grass provides insights into Poaceae evolution and supports new strategies to enhance forage quality.</title>
        <authorList>
            <person name="Carballo J."/>
            <person name="Santos B.A.C.M."/>
            <person name="Zappacosta D."/>
            <person name="Garbus I."/>
            <person name="Selva J.P."/>
            <person name="Gallo C.A."/>
            <person name="Diaz A."/>
            <person name="Albertini E."/>
            <person name="Caccamo M."/>
            <person name="Echenique V."/>
        </authorList>
    </citation>
    <scope>NUCLEOTIDE SEQUENCE [LARGE SCALE GENOMIC DNA]</scope>
    <source>
        <strain evidence="4">cv. Victoria</strain>
        <tissue evidence="3">Leaf</tissue>
    </source>
</reference>
<evidence type="ECO:0000313" key="3">
    <source>
        <dbReference type="EMBL" id="TVU41627.1"/>
    </source>
</evidence>
<comment type="caution">
    <text evidence="3">The sequence shown here is derived from an EMBL/GenBank/DDBJ whole genome shotgun (WGS) entry which is preliminary data.</text>
</comment>
<evidence type="ECO:0000256" key="1">
    <source>
        <dbReference type="SAM" id="MobiDB-lite"/>
    </source>
</evidence>
<organism evidence="3 4">
    <name type="scientific">Eragrostis curvula</name>
    <name type="common">weeping love grass</name>
    <dbReference type="NCBI Taxonomy" id="38414"/>
    <lineage>
        <taxon>Eukaryota</taxon>
        <taxon>Viridiplantae</taxon>
        <taxon>Streptophyta</taxon>
        <taxon>Embryophyta</taxon>
        <taxon>Tracheophyta</taxon>
        <taxon>Spermatophyta</taxon>
        <taxon>Magnoliopsida</taxon>
        <taxon>Liliopsida</taxon>
        <taxon>Poales</taxon>
        <taxon>Poaceae</taxon>
        <taxon>PACMAD clade</taxon>
        <taxon>Chloridoideae</taxon>
        <taxon>Eragrostideae</taxon>
        <taxon>Eragrostidinae</taxon>
        <taxon>Eragrostis</taxon>
    </lineage>
</organism>
<sequence length="267" mass="28370">MAAAPLHLVRDRSGSASTGLVRHHVGGSGDDATAEDMMEEGWTGRRPRLSTMITSGSAVEGRRLKKRSSSGPSRRSVLAAVLLLVLLVAISVCSVAAATSMGVDHDINCCVRDGHVCVPRKLDDMHRLRRPAASCPAPASRSHGDMTLADDGRGGASSDDDTAANMMEQGWVALRPRPQTLITSSDQAVKQQRRPKKRSSSSGLPRAKKVLVVVTLVLLMVSSALISIYSIVDARFPDMELVTRICSVAISLAAGVGTSHECEYQTS</sequence>
<keyword evidence="2" id="KW-1133">Transmembrane helix</keyword>
<feature type="region of interest" description="Disordered" evidence="1">
    <location>
        <begin position="14"/>
        <end position="34"/>
    </location>
</feature>
<feature type="region of interest" description="Disordered" evidence="1">
    <location>
        <begin position="183"/>
        <end position="202"/>
    </location>
</feature>
<keyword evidence="4" id="KW-1185">Reference proteome</keyword>
<dbReference type="Gramene" id="TVU41627">
    <property type="protein sequence ID" value="TVU41627"/>
    <property type="gene ID" value="EJB05_15162"/>
</dbReference>